<dbReference type="Gene3D" id="1.10.510.10">
    <property type="entry name" value="Transferase(Phosphotransferase) domain 1"/>
    <property type="match status" value="1"/>
</dbReference>
<dbReference type="Proteomes" id="UP000823612">
    <property type="component" value="Unassembled WGS sequence"/>
</dbReference>
<evidence type="ECO:0000256" key="2">
    <source>
        <dbReference type="ARBA" id="ARBA00022741"/>
    </source>
</evidence>
<dbReference type="EMBL" id="JADIMZ010000085">
    <property type="protein sequence ID" value="MBO8432724.1"/>
    <property type="molecule type" value="Genomic_DNA"/>
</dbReference>
<evidence type="ECO:0000256" key="4">
    <source>
        <dbReference type="ARBA" id="ARBA00022840"/>
    </source>
</evidence>
<dbReference type="PROSITE" id="PS00109">
    <property type="entry name" value="PROTEIN_KINASE_TYR"/>
    <property type="match status" value="1"/>
</dbReference>
<sequence>MNEHVEYRELAAGTCLCGGKYVIERVIGAGGFGITYYAKHATLQQYYAIKEFFINGFCIRESATKRVFVQGIEEEEYEGYKKKFVEEAQVLAGLHHPNIVSVIDIFEENGTSYMVMPFIRGITLQSLVEKKGKLPYDLAINYMSQVCEAVSYIHGRHILHRDITPDNIIITEGDQITLIDFGSARKFVQDKTQRHTAIVKKGYAPLEQYSSTSRKGTYSDIYSIGAVLYFVLTSTKPMDATIRTMENMPEPKALDPGIPEEANRAIMRAMSLKPDERQQDAESFMEDLLGESPLPDRPARKIDRHVHQGRNKWLLWILVGTGCILLSGGGVLVSRKISSEKETDKRANADIIRYEEMIQHARSIRNNQDSLLQACLYLREAEKLEDLYAGTEFASRFNADAGSSIVTMEKQIDSLFSKWKSLAMDSYEAYREWGDSYEKGFALEYIRNALSLKDDNELKKIKSLLEK</sequence>
<evidence type="ECO:0000256" key="3">
    <source>
        <dbReference type="ARBA" id="ARBA00022777"/>
    </source>
</evidence>
<evidence type="ECO:0000313" key="9">
    <source>
        <dbReference type="Proteomes" id="UP000823612"/>
    </source>
</evidence>
<keyword evidence="6" id="KW-0812">Transmembrane</keyword>
<dbReference type="Gene3D" id="3.30.200.20">
    <property type="entry name" value="Phosphorylase Kinase, domain 1"/>
    <property type="match status" value="1"/>
</dbReference>
<evidence type="ECO:0000256" key="1">
    <source>
        <dbReference type="ARBA" id="ARBA00022679"/>
    </source>
</evidence>
<name>A0A9D9H1R5_9BACT</name>
<reference evidence="8" key="1">
    <citation type="submission" date="2020-10" db="EMBL/GenBank/DDBJ databases">
        <authorList>
            <person name="Gilroy R."/>
        </authorList>
    </citation>
    <scope>NUCLEOTIDE SEQUENCE</scope>
    <source>
        <strain evidence="8">2889</strain>
    </source>
</reference>
<dbReference type="PANTHER" id="PTHR43289:SF34">
    <property type="entry name" value="SERINE_THREONINE-PROTEIN KINASE YBDM-RELATED"/>
    <property type="match status" value="1"/>
</dbReference>
<keyword evidence="1" id="KW-0808">Transferase</keyword>
<dbReference type="InterPro" id="IPR017441">
    <property type="entry name" value="Protein_kinase_ATP_BS"/>
</dbReference>
<dbReference type="GO" id="GO:0004674">
    <property type="term" value="F:protein serine/threonine kinase activity"/>
    <property type="evidence" value="ECO:0007669"/>
    <property type="project" value="UniProtKB-KW"/>
</dbReference>
<dbReference type="Pfam" id="PF00069">
    <property type="entry name" value="Pkinase"/>
    <property type="match status" value="1"/>
</dbReference>
<dbReference type="PROSITE" id="PS00107">
    <property type="entry name" value="PROTEIN_KINASE_ATP"/>
    <property type="match status" value="1"/>
</dbReference>
<keyword evidence="4 5" id="KW-0067">ATP-binding</keyword>
<keyword evidence="6" id="KW-0472">Membrane</keyword>
<keyword evidence="8" id="KW-0723">Serine/threonine-protein kinase</keyword>
<feature type="binding site" evidence="5">
    <location>
        <position position="50"/>
    </location>
    <ligand>
        <name>ATP</name>
        <dbReference type="ChEBI" id="CHEBI:30616"/>
    </ligand>
</feature>
<dbReference type="InterPro" id="IPR011009">
    <property type="entry name" value="Kinase-like_dom_sf"/>
</dbReference>
<feature type="transmembrane region" description="Helical" evidence="6">
    <location>
        <begin position="313"/>
        <end position="333"/>
    </location>
</feature>
<feature type="domain" description="Protein kinase" evidence="7">
    <location>
        <begin position="21"/>
        <end position="289"/>
    </location>
</feature>
<comment type="caution">
    <text evidence="8">The sequence shown here is derived from an EMBL/GenBank/DDBJ whole genome shotgun (WGS) entry which is preliminary data.</text>
</comment>
<dbReference type="PROSITE" id="PS50011">
    <property type="entry name" value="PROTEIN_KINASE_DOM"/>
    <property type="match status" value="1"/>
</dbReference>
<dbReference type="GO" id="GO:0005524">
    <property type="term" value="F:ATP binding"/>
    <property type="evidence" value="ECO:0007669"/>
    <property type="project" value="UniProtKB-UniRule"/>
</dbReference>
<accession>A0A9D9H1R5</accession>
<keyword evidence="3 8" id="KW-0418">Kinase</keyword>
<dbReference type="SUPFAM" id="SSF56112">
    <property type="entry name" value="Protein kinase-like (PK-like)"/>
    <property type="match status" value="1"/>
</dbReference>
<keyword evidence="2 5" id="KW-0547">Nucleotide-binding</keyword>
<dbReference type="PANTHER" id="PTHR43289">
    <property type="entry name" value="MITOGEN-ACTIVATED PROTEIN KINASE KINASE KINASE 20-RELATED"/>
    <property type="match status" value="1"/>
</dbReference>
<dbReference type="InterPro" id="IPR008266">
    <property type="entry name" value="Tyr_kinase_AS"/>
</dbReference>
<keyword evidence="6" id="KW-1133">Transmembrane helix</keyword>
<protein>
    <submittedName>
        <fullName evidence="8">Serine/threonine protein kinase</fullName>
    </submittedName>
</protein>
<dbReference type="CDD" id="cd14014">
    <property type="entry name" value="STKc_PknB_like"/>
    <property type="match status" value="1"/>
</dbReference>
<organism evidence="8 9">
    <name type="scientific">Candidatus Pullibacteroides excrementavium</name>
    <dbReference type="NCBI Taxonomy" id="2840905"/>
    <lineage>
        <taxon>Bacteria</taxon>
        <taxon>Pseudomonadati</taxon>
        <taxon>Bacteroidota</taxon>
        <taxon>Bacteroidia</taxon>
        <taxon>Bacteroidales</taxon>
        <taxon>Candidatus Pullibacteroides</taxon>
    </lineage>
</organism>
<dbReference type="AlphaFoldDB" id="A0A9D9H1R5"/>
<proteinExistence type="predicted"/>
<evidence type="ECO:0000256" key="5">
    <source>
        <dbReference type="PROSITE-ProRule" id="PRU10141"/>
    </source>
</evidence>
<gene>
    <name evidence="8" type="ORF">IAB08_05470</name>
</gene>
<dbReference type="InterPro" id="IPR000719">
    <property type="entry name" value="Prot_kinase_dom"/>
</dbReference>
<evidence type="ECO:0000256" key="6">
    <source>
        <dbReference type="SAM" id="Phobius"/>
    </source>
</evidence>
<evidence type="ECO:0000313" key="8">
    <source>
        <dbReference type="EMBL" id="MBO8432724.1"/>
    </source>
</evidence>
<reference evidence="8" key="2">
    <citation type="journal article" date="2021" name="PeerJ">
        <title>Extensive microbial diversity within the chicken gut microbiome revealed by metagenomics and culture.</title>
        <authorList>
            <person name="Gilroy R."/>
            <person name="Ravi A."/>
            <person name="Getino M."/>
            <person name="Pursley I."/>
            <person name="Horton D.L."/>
            <person name="Alikhan N.F."/>
            <person name="Baker D."/>
            <person name="Gharbi K."/>
            <person name="Hall N."/>
            <person name="Watson M."/>
            <person name="Adriaenssens E.M."/>
            <person name="Foster-Nyarko E."/>
            <person name="Jarju S."/>
            <person name="Secka A."/>
            <person name="Antonio M."/>
            <person name="Oren A."/>
            <person name="Chaudhuri R.R."/>
            <person name="La Ragione R."/>
            <person name="Hildebrand F."/>
            <person name="Pallen M.J."/>
        </authorList>
    </citation>
    <scope>NUCLEOTIDE SEQUENCE</scope>
    <source>
        <strain evidence="8">2889</strain>
    </source>
</reference>
<evidence type="ECO:0000259" key="7">
    <source>
        <dbReference type="PROSITE" id="PS50011"/>
    </source>
</evidence>